<dbReference type="Gene3D" id="3.90.580.10">
    <property type="entry name" value="Zinc finger, CHC2-type domain"/>
    <property type="match status" value="1"/>
</dbReference>
<dbReference type="STRING" id="1817758.A2150_00510"/>
<dbReference type="InterPro" id="IPR036977">
    <property type="entry name" value="DNA_primase_Znf_CHC2"/>
</dbReference>
<comment type="caution">
    <text evidence="1">The sequence shown here is derived from an EMBL/GenBank/DDBJ whole genome shotgun (WGS) entry which is preliminary data.</text>
</comment>
<accession>A0A1F6T9K0</accession>
<reference evidence="1 2" key="1">
    <citation type="journal article" date="2016" name="Nat. Commun.">
        <title>Thousands of microbial genomes shed light on interconnected biogeochemical processes in an aquifer system.</title>
        <authorList>
            <person name="Anantharaman K."/>
            <person name="Brown C.T."/>
            <person name="Hug L.A."/>
            <person name="Sharon I."/>
            <person name="Castelle C.J."/>
            <person name="Probst A.J."/>
            <person name="Thomas B.C."/>
            <person name="Singh A."/>
            <person name="Wilkins M.J."/>
            <person name="Karaoz U."/>
            <person name="Brodie E.L."/>
            <person name="Williams K.H."/>
            <person name="Hubbard S.S."/>
            <person name="Banfield J.F."/>
        </authorList>
    </citation>
    <scope>NUCLEOTIDE SEQUENCE [LARGE SCALE GENOMIC DNA]</scope>
</reference>
<dbReference type="SUPFAM" id="SSF57783">
    <property type="entry name" value="Zinc beta-ribbon"/>
    <property type="match status" value="1"/>
</dbReference>
<dbReference type="GO" id="GO:0006260">
    <property type="term" value="P:DNA replication"/>
    <property type="evidence" value="ECO:0007669"/>
    <property type="project" value="InterPro"/>
</dbReference>
<dbReference type="Proteomes" id="UP000177925">
    <property type="component" value="Unassembled WGS sequence"/>
</dbReference>
<evidence type="ECO:0000313" key="1">
    <source>
        <dbReference type="EMBL" id="OGI41831.1"/>
    </source>
</evidence>
<sequence length="139" mass="15056">MSAVNLIDRLEGVRQTGQGRWIARCPAHEDRSPSLSIRELDDGRVLIHDFAGCDPGDVLSAIGLELADLFPKPLAHSEKSTRPNHWHAAREALRTLHRESLIVAIAAENIAAGNALDAADRRLVIAAAGKIRATAEVCR</sequence>
<dbReference type="AlphaFoldDB" id="A0A1F6T9K0"/>
<protein>
    <submittedName>
        <fullName evidence="1">DNA primase</fullName>
    </submittedName>
</protein>
<name>A0A1F6T9K0_9PROT</name>
<gene>
    <name evidence="1" type="ORF">A2150_00510</name>
</gene>
<evidence type="ECO:0000313" key="2">
    <source>
        <dbReference type="Proteomes" id="UP000177925"/>
    </source>
</evidence>
<dbReference type="GO" id="GO:0008270">
    <property type="term" value="F:zinc ion binding"/>
    <property type="evidence" value="ECO:0007669"/>
    <property type="project" value="InterPro"/>
</dbReference>
<dbReference type="GO" id="GO:0003677">
    <property type="term" value="F:DNA binding"/>
    <property type="evidence" value="ECO:0007669"/>
    <property type="project" value="InterPro"/>
</dbReference>
<proteinExistence type="predicted"/>
<dbReference type="EMBL" id="MFSS01000115">
    <property type="protein sequence ID" value="OGI41831.1"/>
    <property type="molecule type" value="Genomic_DNA"/>
</dbReference>
<organism evidence="1 2">
    <name type="scientific">Candidatus Muproteobacteria bacterium RBG_16_64_11</name>
    <dbReference type="NCBI Taxonomy" id="1817758"/>
    <lineage>
        <taxon>Bacteria</taxon>
        <taxon>Pseudomonadati</taxon>
        <taxon>Pseudomonadota</taxon>
        <taxon>Candidatus Muproteobacteria</taxon>
    </lineage>
</organism>